<keyword evidence="2" id="KW-0472">Membrane</keyword>
<reference evidence="3 4" key="1">
    <citation type="submission" date="2015-04" db="EMBL/GenBank/DDBJ databases">
        <authorList>
            <person name="Syromyatnikov M.Y."/>
            <person name="Popov V.N."/>
        </authorList>
    </citation>
    <scope>NUCLEOTIDE SEQUENCE [LARGE SCALE GENOMIC DNA]</scope>
</reference>
<evidence type="ECO:0000313" key="3">
    <source>
        <dbReference type="EMBL" id="CRK89487.1"/>
    </source>
</evidence>
<feature type="compositionally biased region" description="Low complexity" evidence="1">
    <location>
        <begin position="92"/>
        <end position="102"/>
    </location>
</feature>
<gene>
    <name evidence="3" type="ORF">CLUMA_CG003223</name>
</gene>
<protein>
    <submittedName>
        <fullName evidence="3">CLUMA_CG003223, isoform A</fullName>
    </submittedName>
</protein>
<feature type="region of interest" description="Disordered" evidence="1">
    <location>
        <begin position="92"/>
        <end position="112"/>
    </location>
</feature>
<evidence type="ECO:0000256" key="2">
    <source>
        <dbReference type="SAM" id="Phobius"/>
    </source>
</evidence>
<accession>A0A1J1HN57</accession>
<keyword evidence="4" id="KW-1185">Reference proteome</keyword>
<dbReference type="Proteomes" id="UP000183832">
    <property type="component" value="Unassembled WGS sequence"/>
</dbReference>
<feature type="transmembrane region" description="Helical" evidence="2">
    <location>
        <begin position="31"/>
        <end position="50"/>
    </location>
</feature>
<organism evidence="3 4">
    <name type="scientific">Clunio marinus</name>
    <dbReference type="NCBI Taxonomy" id="568069"/>
    <lineage>
        <taxon>Eukaryota</taxon>
        <taxon>Metazoa</taxon>
        <taxon>Ecdysozoa</taxon>
        <taxon>Arthropoda</taxon>
        <taxon>Hexapoda</taxon>
        <taxon>Insecta</taxon>
        <taxon>Pterygota</taxon>
        <taxon>Neoptera</taxon>
        <taxon>Endopterygota</taxon>
        <taxon>Diptera</taxon>
        <taxon>Nematocera</taxon>
        <taxon>Chironomoidea</taxon>
        <taxon>Chironomidae</taxon>
        <taxon>Clunio</taxon>
    </lineage>
</organism>
<dbReference type="EMBL" id="CVRI01000012">
    <property type="protein sequence ID" value="CRK89487.1"/>
    <property type="molecule type" value="Genomic_DNA"/>
</dbReference>
<evidence type="ECO:0000313" key="4">
    <source>
        <dbReference type="Proteomes" id="UP000183832"/>
    </source>
</evidence>
<evidence type="ECO:0000256" key="1">
    <source>
        <dbReference type="SAM" id="MobiDB-lite"/>
    </source>
</evidence>
<dbReference type="AlphaFoldDB" id="A0A1J1HN57"/>
<keyword evidence="2" id="KW-0812">Transmembrane</keyword>
<proteinExistence type="predicted"/>
<name>A0A1J1HN57_9DIPT</name>
<sequence length="112" mass="12978">MISFYEHFEVNFPSFQMNAKEEKKCLIKSHILISTFMHLTSLTLFSIINYTRSYYERRKKLKIFPKKTSHNASNSSFAEKPKEKKNFFLASFSPHSSSAGSSLNRALIDTEA</sequence>
<keyword evidence="2" id="KW-1133">Transmembrane helix</keyword>